<dbReference type="CDD" id="cd12214">
    <property type="entry name" value="ChiA1_BD"/>
    <property type="match status" value="1"/>
</dbReference>
<dbReference type="GO" id="GO:0004553">
    <property type="term" value="F:hydrolase activity, hydrolyzing O-glycosyl compounds"/>
    <property type="evidence" value="ECO:0007669"/>
    <property type="project" value="InterPro"/>
</dbReference>
<dbReference type="InterPro" id="IPR003610">
    <property type="entry name" value="CBM5/12"/>
</dbReference>
<sequence length="134" mass="15213">MMMTYTERARALRPYIEKASVSLADEDALQAVELFPQWVIGRAYAVDERLQYNGVLYRVVQAHTSQADWPPDKTPALFVTVSLDEWPEFVQPTGAHDAYKKGDKITFEGKHYISLIDANVYSPTAYPAGWQEQA</sequence>
<evidence type="ECO:0000256" key="1">
    <source>
        <dbReference type="ARBA" id="ARBA00022801"/>
    </source>
</evidence>
<evidence type="ECO:0000259" key="2">
    <source>
        <dbReference type="Pfam" id="PF02839"/>
    </source>
</evidence>
<organism evidence="3">
    <name type="scientific">Siphoviridae sp. ctdLA8</name>
    <dbReference type="NCBI Taxonomy" id="2826398"/>
    <lineage>
        <taxon>Viruses</taxon>
        <taxon>Duplodnaviria</taxon>
        <taxon>Heunggongvirae</taxon>
        <taxon>Uroviricota</taxon>
        <taxon>Caudoviricetes</taxon>
    </lineage>
</organism>
<dbReference type="SUPFAM" id="SSF51055">
    <property type="entry name" value="Carbohydrate binding domain"/>
    <property type="match status" value="1"/>
</dbReference>
<dbReference type="EMBL" id="BK015124">
    <property type="protein sequence ID" value="DAD91919.1"/>
    <property type="molecule type" value="Genomic_DNA"/>
</dbReference>
<accession>A0A8S5NC14</accession>
<dbReference type="Pfam" id="PF02839">
    <property type="entry name" value="CBM_5_12"/>
    <property type="match status" value="1"/>
</dbReference>
<feature type="domain" description="Chitin-binding type-3" evidence="2">
    <location>
        <begin position="37"/>
        <end position="78"/>
    </location>
</feature>
<keyword evidence="1" id="KW-0378">Hydrolase</keyword>
<dbReference type="GO" id="GO:0005576">
    <property type="term" value="C:extracellular region"/>
    <property type="evidence" value="ECO:0007669"/>
    <property type="project" value="InterPro"/>
</dbReference>
<dbReference type="GO" id="GO:0030246">
    <property type="term" value="F:carbohydrate binding"/>
    <property type="evidence" value="ECO:0007669"/>
    <property type="project" value="InterPro"/>
</dbReference>
<dbReference type="Gene3D" id="2.10.10.90">
    <property type="match status" value="1"/>
</dbReference>
<protein>
    <submittedName>
        <fullName evidence="3">ChiA1-BD-binding domain protein</fullName>
    </submittedName>
</protein>
<reference evidence="3" key="1">
    <citation type="journal article" date="2021" name="Proc. Natl. Acad. Sci. U.S.A.">
        <title>A Catalog of Tens of Thousands of Viruses from Human Metagenomes Reveals Hidden Associations with Chronic Diseases.</title>
        <authorList>
            <person name="Tisza M.J."/>
            <person name="Buck C.B."/>
        </authorList>
    </citation>
    <scope>NUCLEOTIDE SEQUENCE</scope>
    <source>
        <strain evidence="3">CtdLA8</strain>
    </source>
</reference>
<proteinExistence type="predicted"/>
<dbReference type="InterPro" id="IPR036573">
    <property type="entry name" value="CBM_sf_5/12"/>
</dbReference>
<evidence type="ECO:0000313" key="3">
    <source>
        <dbReference type="EMBL" id="DAD91919.1"/>
    </source>
</evidence>
<name>A0A8S5NC14_9CAUD</name>
<dbReference type="GO" id="GO:0005975">
    <property type="term" value="P:carbohydrate metabolic process"/>
    <property type="evidence" value="ECO:0007669"/>
    <property type="project" value="InterPro"/>
</dbReference>